<name>A0A6C0DR54_9ZZZZ</name>
<dbReference type="EMBL" id="MN739665">
    <property type="protein sequence ID" value="QHT19366.1"/>
    <property type="molecule type" value="Genomic_DNA"/>
</dbReference>
<accession>A0A6C0DR54</accession>
<proteinExistence type="predicted"/>
<evidence type="ECO:0000313" key="1">
    <source>
        <dbReference type="EMBL" id="QHT19366.1"/>
    </source>
</evidence>
<protein>
    <submittedName>
        <fullName evidence="1">Uncharacterized protein</fullName>
    </submittedName>
</protein>
<dbReference type="AlphaFoldDB" id="A0A6C0DR54"/>
<sequence>MFTGIFALDPEPKGSNCIRPYMDDCRFCKTVPLKQNTIVAWCIGFPAPPKPIYLRYNTVIFPELDVDTFRFSVRFTPHARLTLNLARASQLLAHEQAWNMFVKEPSVPYGAFCEQDPKDLSTYNLDLPRDWDVIILTATDYILTKRAARILLHSATQFHVPLMDYLQAFNLLKVVNAYKPAEPHSPAL</sequence>
<reference evidence="1" key="1">
    <citation type="journal article" date="2020" name="Nature">
        <title>Giant virus diversity and host interactions through global metagenomics.</title>
        <authorList>
            <person name="Schulz F."/>
            <person name="Roux S."/>
            <person name="Paez-Espino D."/>
            <person name="Jungbluth S."/>
            <person name="Walsh D.A."/>
            <person name="Denef V.J."/>
            <person name="McMahon K.D."/>
            <person name="Konstantinidis K.T."/>
            <person name="Eloe-Fadrosh E.A."/>
            <person name="Kyrpides N.C."/>
            <person name="Woyke T."/>
        </authorList>
    </citation>
    <scope>NUCLEOTIDE SEQUENCE</scope>
    <source>
        <strain evidence="1">GVMAG-M-3300023174-57</strain>
    </source>
</reference>
<organism evidence="1">
    <name type="scientific">viral metagenome</name>
    <dbReference type="NCBI Taxonomy" id="1070528"/>
    <lineage>
        <taxon>unclassified sequences</taxon>
        <taxon>metagenomes</taxon>
        <taxon>organismal metagenomes</taxon>
    </lineage>
</organism>